<feature type="non-terminal residue" evidence="2">
    <location>
        <position position="1"/>
    </location>
</feature>
<dbReference type="AlphaFoldDB" id="A0AAV6H4E2"/>
<feature type="transmembrane region" description="Helical" evidence="1">
    <location>
        <begin position="79"/>
        <end position="102"/>
    </location>
</feature>
<evidence type="ECO:0000313" key="2">
    <source>
        <dbReference type="EMBL" id="KAG5280256.1"/>
    </source>
</evidence>
<protein>
    <submittedName>
        <fullName evidence="2">Uncharacterized protein</fullName>
    </submittedName>
</protein>
<comment type="caution">
    <text evidence="2">The sequence shown here is derived from an EMBL/GenBank/DDBJ whole genome shotgun (WGS) entry which is preliminary data.</text>
</comment>
<proteinExistence type="predicted"/>
<organism evidence="2 3">
    <name type="scientific">Alosa alosa</name>
    <name type="common">allis shad</name>
    <dbReference type="NCBI Taxonomy" id="278164"/>
    <lineage>
        <taxon>Eukaryota</taxon>
        <taxon>Metazoa</taxon>
        <taxon>Chordata</taxon>
        <taxon>Craniata</taxon>
        <taxon>Vertebrata</taxon>
        <taxon>Euteleostomi</taxon>
        <taxon>Actinopterygii</taxon>
        <taxon>Neopterygii</taxon>
        <taxon>Teleostei</taxon>
        <taxon>Clupei</taxon>
        <taxon>Clupeiformes</taxon>
        <taxon>Clupeoidei</taxon>
        <taxon>Clupeidae</taxon>
        <taxon>Alosa</taxon>
    </lineage>
</organism>
<keyword evidence="1" id="KW-0472">Membrane</keyword>
<evidence type="ECO:0000313" key="3">
    <source>
        <dbReference type="Proteomes" id="UP000823561"/>
    </source>
</evidence>
<dbReference type="EMBL" id="JADWDJ010000006">
    <property type="protein sequence ID" value="KAG5280256.1"/>
    <property type="molecule type" value="Genomic_DNA"/>
</dbReference>
<keyword evidence="1" id="KW-1133">Transmembrane helix</keyword>
<keyword evidence="1" id="KW-0812">Transmembrane</keyword>
<dbReference type="Proteomes" id="UP000823561">
    <property type="component" value="Chromosome 6"/>
</dbReference>
<keyword evidence="3" id="KW-1185">Reference proteome</keyword>
<name>A0AAV6H4E2_9TELE</name>
<sequence>PPQFAVCCLRLGKRWRERDLVRECPLDSVLSTNQTFLYLSYLPTAGCIPVRLLTSVSPVESRCHFTYAPDFSFWYFKSLLIRAAVIFFSSLSFIILLLPLVWNCLTPEGPWMSCFCTNRRWNC</sequence>
<accession>A0AAV6H4E2</accession>
<reference evidence="2" key="1">
    <citation type="submission" date="2020-10" db="EMBL/GenBank/DDBJ databases">
        <title>Chromosome-scale genome assembly of the Allis shad, Alosa alosa.</title>
        <authorList>
            <person name="Margot Z."/>
            <person name="Christophe K."/>
            <person name="Cabau C."/>
            <person name="Louis A."/>
            <person name="Berthelot C."/>
            <person name="Parey E."/>
            <person name="Roest Crollius H."/>
            <person name="Montfort J."/>
            <person name="Robinson-Rechavi M."/>
            <person name="Bucao C."/>
            <person name="Bouchez O."/>
            <person name="Gislard M."/>
            <person name="Lluch J."/>
            <person name="Milhes M."/>
            <person name="Lampietro C."/>
            <person name="Lopez Roques C."/>
            <person name="Donnadieu C."/>
            <person name="Braasch I."/>
            <person name="Desvignes T."/>
            <person name="Postlethwait J."/>
            <person name="Bobe J."/>
            <person name="Guiguen Y."/>
        </authorList>
    </citation>
    <scope>NUCLEOTIDE SEQUENCE</scope>
    <source>
        <strain evidence="2">M-15738</strain>
        <tissue evidence="2">Blood</tissue>
    </source>
</reference>
<evidence type="ECO:0000256" key="1">
    <source>
        <dbReference type="SAM" id="Phobius"/>
    </source>
</evidence>
<gene>
    <name evidence="2" type="ORF">AALO_G00086910</name>
</gene>